<organism evidence="10 11">
    <name type="scientific">Pseudoduganella ginsengisoli</name>
    <dbReference type="NCBI Taxonomy" id="1462440"/>
    <lineage>
        <taxon>Bacteria</taxon>
        <taxon>Pseudomonadati</taxon>
        <taxon>Pseudomonadota</taxon>
        <taxon>Betaproteobacteria</taxon>
        <taxon>Burkholderiales</taxon>
        <taxon>Oxalobacteraceae</taxon>
        <taxon>Telluria group</taxon>
        <taxon>Pseudoduganella</taxon>
    </lineage>
</organism>
<comment type="similarity">
    <text evidence="3">Belongs to the peptidase S51 family.</text>
</comment>
<comment type="function">
    <text evidence="2">Exopeptidase that catalyzes the hydrolytic cleavage of multi-L-arginyl-poly-L-aspartic acid (cyanophycin; a water-insoluble reserve polymer) into aspartate-arginine dipeptides.</text>
</comment>
<dbReference type="PANTHER" id="PTHR36175">
    <property type="entry name" value="CYANOPHYCINASE"/>
    <property type="match status" value="1"/>
</dbReference>
<evidence type="ECO:0000313" key="10">
    <source>
        <dbReference type="EMBL" id="MTW05211.1"/>
    </source>
</evidence>
<evidence type="ECO:0000256" key="8">
    <source>
        <dbReference type="ARBA" id="ARBA00022825"/>
    </source>
</evidence>
<keyword evidence="11" id="KW-1185">Reference proteome</keyword>
<dbReference type="Pfam" id="PF03575">
    <property type="entry name" value="Peptidase_S51"/>
    <property type="match status" value="1"/>
</dbReference>
<keyword evidence="6" id="KW-0645">Protease</keyword>
<dbReference type="PANTHER" id="PTHR36175:SF1">
    <property type="entry name" value="CYANOPHYCINASE"/>
    <property type="match status" value="1"/>
</dbReference>
<evidence type="ECO:0000256" key="4">
    <source>
        <dbReference type="ARBA" id="ARBA00013115"/>
    </source>
</evidence>
<dbReference type="EMBL" id="WNLA01000021">
    <property type="protein sequence ID" value="MTW05211.1"/>
    <property type="molecule type" value="Genomic_DNA"/>
</dbReference>
<dbReference type="Gene3D" id="3.40.50.880">
    <property type="match status" value="1"/>
</dbReference>
<dbReference type="InterPro" id="IPR011811">
    <property type="entry name" value="Peptidase_S51_cyanophycinase"/>
</dbReference>
<dbReference type="SUPFAM" id="SSF52317">
    <property type="entry name" value="Class I glutamine amidotransferase-like"/>
    <property type="match status" value="1"/>
</dbReference>
<comment type="caution">
    <text evidence="10">The sequence shown here is derived from an EMBL/GenBank/DDBJ whole genome shotgun (WGS) entry which is preliminary data.</text>
</comment>
<evidence type="ECO:0000256" key="7">
    <source>
        <dbReference type="ARBA" id="ARBA00022801"/>
    </source>
</evidence>
<dbReference type="Proteomes" id="UP000484015">
    <property type="component" value="Unassembled WGS sequence"/>
</dbReference>
<evidence type="ECO:0000256" key="5">
    <source>
        <dbReference type="ARBA" id="ARBA00015719"/>
    </source>
</evidence>
<evidence type="ECO:0000256" key="3">
    <source>
        <dbReference type="ARBA" id="ARBA00006534"/>
    </source>
</evidence>
<protein>
    <recommendedName>
        <fullName evidence="5">Cyanophycinase</fullName>
        <ecNumber evidence="4">3.4.15.6</ecNumber>
    </recommendedName>
</protein>
<keyword evidence="9" id="KW-0732">Signal</keyword>
<comment type="catalytic activity">
    <reaction evidence="1">
        <text>[L-4-(L-arginin-2-N-yl)aspartate](n) + H2O = [L-4-(L-arginin-2-N-yl)aspartate](n-1) + L-4-(L-arginin-2-N-yl)aspartate</text>
        <dbReference type="Rhea" id="RHEA:12845"/>
        <dbReference type="Rhea" id="RHEA-COMP:13728"/>
        <dbReference type="Rhea" id="RHEA-COMP:13734"/>
        <dbReference type="ChEBI" id="CHEBI:15377"/>
        <dbReference type="ChEBI" id="CHEBI:137986"/>
        <dbReference type="ChEBI" id="CHEBI:137991"/>
        <dbReference type="EC" id="3.4.15.6"/>
    </reaction>
</comment>
<dbReference type="GO" id="GO:0004180">
    <property type="term" value="F:carboxypeptidase activity"/>
    <property type="evidence" value="ECO:0007669"/>
    <property type="project" value="UniProtKB-KW"/>
</dbReference>
<dbReference type="NCBIfam" id="TIGR02069">
    <property type="entry name" value="cyanophycinase"/>
    <property type="match status" value="1"/>
</dbReference>
<dbReference type="InterPro" id="IPR005320">
    <property type="entry name" value="Peptidase_S51"/>
</dbReference>
<feature type="signal peptide" evidence="9">
    <location>
        <begin position="1"/>
        <end position="32"/>
    </location>
</feature>
<proteinExistence type="inferred from homology"/>
<dbReference type="PROSITE" id="PS51318">
    <property type="entry name" value="TAT"/>
    <property type="match status" value="1"/>
</dbReference>
<accession>A0A6L6Q7E7</accession>
<sequence length="417" mass="43514">MQHAMTLPRRRTFLAGCLGLALAPAWASSSSAAAPAKGALVIAGGALRADTAEVWTRIIALAGGQGARIAVFPSAAGNPQRAGQTTAAILRRYGADPFVVPVAVRLAGTDVRRSADDAALAEQVRTAGGVFFVGGDQARITQALLRPDGSRSAVLDAVWDVYRGGGVVAGTSAGAAVMSSTMFNDAPDLLAVLRDGLPEGRALAPGLGFIGDKVFIDQHFLVRGRFARMLPAMRQRGYQLGLGIDENTALVVSGDVVEVLGYKGALLVDLSQATGGQLPGPFRIQNAVLSYLDRGDRYNLATGAYVPGADRSVTLDMDDDLPGPPYSNDILANNAIVELMERLVRNPATEALGIASGDPRQRATSRERLGFAFTLKKTPHTRAYESAGSGGLSIVGVRLDVEPVQVGSLQPQTTGKT</sequence>
<dbReference type="OrthoDB" id="9799980at2"/>
<dbReference type="EC" id="3.4.15.6" evidence="4"/>
<dbReference type="GO" id="GO:0008241">
    <property type="term" value="F:peptidyl-dipeptidase activity"/>
    <property type="evidence" value="ECO:0007669"/>
    <property type="project" value="UniProtKB-EC"/>
</dbReference>
<dbReference type="GO" id="GO:0006508">
    <property type="term" value="P:proteolysis"/>
    <property type="evidence" value="ECO:0007669"/>
    <property type="project" value="UniProtKB-KW"/>
</dbReference>
<evidence type="ECO:0000256" key="2">
    <source>
        <dbReference type="ARBA" id="ARBA00002039"/>
    </source>
</evidence>
<reference evidence="10 11" key="1">
    <citation type="submission" date="2019-11" db="EMBL/GenBank/DDBJ databases">
        <title>Type strains purchased from KCTC, JCM and DSMZ.</title>
        <authorList>
            <person name="Lu H."/>
        </authorList>
    </citation>
    <scope>NUCLEOTIDE SEQUENCE [LARGE SCALE GENOMIC DNA]</scope>
    <source>
        <strain evidence="10 11">KCTC 42409</strain>
    </source>
</reference>
<dbReference type="InterPro" id="IPR029062">
    <property type="entry name" value="Class_I_gatase-like"/>
</dbReference>
<dbReference type="AlphaFoldDB" id="A0A6L6Q7E7"/>
<evidence type="ECO:0000256" key="9">
    <source>
        <dbReference type="SAM" id="SignalP"/>
    </source>
</evidence>
<dbReference type="CDD" id="cd03145">
    <property type="entry name" value="GAT1_cyanophycinase"/>
    <property type="match status" value="1"/>
</dbReference>
<keyword evidence="10" id="KW-0121">Carboxypeptidase</keyword>
<keyword evidence="7 10" id="KW-0378">Hydrolase</keyword>
<gene>
    <name evidence="10" type="ORF">GM668_24340</name>
</gene>
<name>A0A6L6Q7E7_9BURK</name>
<dbReference type="InterPro" id="IPR006311">
    <property type="entry name" value="TAT_signal"/>
</dbReference>
<evidence type="ECO:0000256" key="6">
    <source>
        <dbReference type="ARBA" id="ARBA00022670"/>
    </source>
</evidence>
<feature type="chain" id="PRO_5027088224" description="Cyanophycinase" evidence="9">
    <location>
        <begin position="33"/>
        <end position="417"/>
    </location>
</feature>
<keyword evidence="8" id="KW-0720">Serine protease</keyword>
<evidence type="ECO:0000256" key="1">
    <source>
        <dbReference type="ARBA" id="ARBA00001092"/>
    </source>
</evidence>
<evidence type="ECO:0000313" key="11">
    <source>
        <dbReference type="Proteomes" id="UP000484015"/>
    </source>
</evidence>
<dbReference type="GO" id="GO:0008236">
    <property type="term" value="F:serine-type peptidase activity"/>
    <property type="evidence" value="ECO:0007669"/>
    <property type="project" value="UniProtKB-KW"/>
</dbReference>